<dbReference type="Proteomes" id="UP000276215">
    <property type="component" value="Unassembled WGS sequence"/>
</dbReference>
<keyword evidence="4" id="KW-1185">Reference proteome</keyword>
<evidence type="ECO:0000259" key="2">
    <source>
        <dbReference type="Pfam" id="PF24883"/>
    </source>
</evidence>
<keyword evidence="1" id="KW-0677">Repeat</keyword>
<dbReference type="PANTHER" id="PTHR10039">
    <property type="entry name" value="AMELOGENIN"/>
    <property type="match status" value="1"/>
</dbReference>
<feature type="domain" description="Nephrocystin 3-like N-terminal" evidence="2">
    <location>
        <begin position="62"/>
        <end position="101"/>
    </location>
</feature>
<name>A0A3N4JU38_9PEZI</name>
<organism evidence="3 4">
    <name type="scientific">Choiromyces venosus 120613-1</name>
    <dbReference type="NCBI Taxonomy" id="1336337"/>
    <lineage>
        <taxon>Eukaryota</taxon>
        <taxon>Fungi</taxon>
        <taxon>Dikarya</taxon>
        <taxon>Ascomycota</taxon>
        <taxon>Pezizomycotina</taxon>
        <taxon>Pezizomycetes</taxon>
        <taxon>Pezizales</taxon>
        <taxon>Tuberaceae</taxon>
        <taxon>Choiromyces</taxon>
    </lineage>
</organism>
<evidence type="ECO:0000313" key="3">
    <source>
        <dbReference type="EMBL" id="RPB00708.1"/>
    </source>
</evidence>
<gene>
    <name evidence="3" type="ORF">L873DRAFT_1679559</name>
</gene>
<accession>A0A3N4JU38</accession>
<sequence length="102" mass="11138">MASAIYAPSLKIGGSNGRSGNVTCSFNETIYTSDDNAHIMQWLSPLEPQNRHQAVSTDRLDGVGSWLLETGEFREWRDGESGVDRAVVFCSGDPGVGKTYLR</sequence>
<protein>
    <recommendedName>
        <fullName evidence="2">Nephrocystin 3-like N-terminal domain-containing protein</fullName>
    </recommendedName>
</protein>
<dbReference type="EMBL" id="ML120378">
    <property type="protein sequence ID" value="RPB00708.1"/>
    <property type="molecule type" value="Genomic_DNA"/>
</dbReference>
<dbReference type="OrthoDB" id="1577640at2759"/>
<dbReference type="Pfam" id="PF24883">
    <property type="entry name" value="NPHP3_N"/>
    <property type="match status" value="1"/>
</dbReference>
<proteinExistence type="predicted"/>
<evidence type="ECO:0000256" key="1">
    <source>
        <dbReference type="ARBA" id="ARBA00022737"/>
    </source>
</evidence>
<evidence type="ECO:0000313" key="4">
    <source>
        <dbReference type="Proteomes" id="UP000276215"/>
    </source>
</evidence>
<reference evidence="3 4" key="1">
    <citation type="journal article" date="2018" name="Nat. Ecol. Evol.">
        <title>Pezizomycetes genomes reveal the molecular basis of ectomycorrhizal truffle lifestyle.</title>
        <authorList>
            <person name="Murat C."/>
            <person name="Payen T."/>
            <person name="Noel B."/>
            <person name="Kuo A."/>
            <person name="Morin E."/>
            <person name="Chen J."/>
            <person name="Kohler A."/>
            <person name="Krizsan K."/>
            <person name="Balestrini R."/>
            <person name="Da Silva C."/>
            <person name="Montanini B."/>
            <person name="Hainaut M."/>
            <person name="Levati E."/>
            <person name="Barry K.W."/>
            <person name="Belfiori B."/>
            <person name="Cichocki N."/>
            <person name="Clum A."/>
            <person name="Dockter R.B."/>
            <person name="Fauchery L."/>
            <person name="Guy J."/>
            <person name="Iotti M."/>
            <person name="Le Tacon F."/>
            <person name="Lindquist E.A."/>
            <person name="Lipzen A."/>
            <person name="Malagnac F."/>
            <person name="Mello A."/>
            <person name="Molinier V."/>
            <person name="Miyauchi S."/>
            <person name="Poulain J."/>
            <person name="Riccioni C."/>
            <person name="Rubini A."/>
            <person name="Sitrit Y."/>
            <person name="Splivallo R."/>
            <person name="Traeger S."/>
            <person name="Wang M."/>
            <person name="Zifcakova L."/>
            <person name="Wipf D."/>
            <person name="Zambonelli A."/>
            <person name="Paolocci F."/>
            <person name="Nowrousian M."/>
            <person name="Ottonello S."/>
            <person name="Baldrian P."/>
            <person name="Spatafora J.W."/>
            <person name="Henrissat B."/>
            <person name="Nagy L.G."/>
            <person name="Aury J.M."/>
            <person name="Wincker P."/>
            <person name="Grigoriev I.V."/>
            <person name="Bonfante P."/>
            <person name="Martin F.M."/>
        </authorList>
    </citation>
    <scope>NUCLEOTIDE SEQUENCE [LARGE SCALE GENOMIC DNA]</scope>
    <source>
        <strain evidence="3 4">120613-1</strain>
    </source>
</reference>
<dbReference type="AlphaFoldDB" id="A0A3N4JU38"/>
<dbReference type="InterPro" id="IPR056884">
    <property type="entry name" value="NPHP3-like_N"/>
</dbReference>